<evidence type="ECO:0000313" key="2">
    <source>
        <dbReference type="Proteomes" id="UP000518266"/>
    </source>
</evidence>
<comment type="caution">
    <text evidence="1">The sequence shown here is derived from an EMBL/GenBank/DDBJ whole genome shotgun (WGS) entry which is preliminary data.</text>
</comment>
<evidence type="ECO:0000313" key="1">
    <source>
        <dbReference type="EMBL" id="KAF3847238.1"/>
    </source>
</evidence>
<proteinExistence type="predicted"/>
<gene>
    <name evidence="1" type="ORF">F7725_020266</name>
</gene>
<dbReference type="EMBL" id="JAAKFY010000013">
    <property type="protein sequence ID" value="KAF3847238.1"/>
    <property type="molecule type" value="Genomic_DNA"/>
</dbReference>
<reference evidence="1 2" key="1">
    <citation type="submission" date="2020-03" db="EMBL/GenBank/DDBJ databases">
        <title>Dissostichus mawsoni Genome sequencing and assembly.</title>
        <authorList>
            <person name="Park H."/>
        </authorList>
    </citation>
    <scope>NUCLEOTIDE SEQUENCE [LARGE SCALE GENOMIC DNA]</scope>
    <source>
        <strain evidence="1">DM0001</strain>
        <tissue evidence="1">Muscle</tissue>
    </source>
</reference>
<feature type="non-terminal residue" evidence="1">
    <location>
        <position position="84"/>
    </location>
</feature>
<protein>
    <submittedName>
        <fullName evidence="1">Uncharacterized protein</fullName>
    </submittedName>
</protein>
<organism evidence="1 2">
    <name type="scientific">Dissostichus mawsoni</name>
    <name type="common">Antarctic cod</name>
    <dbReference type="NCBI Taxonomy" id="36200"/>
    <lineage>
        <taxon>Eukaryota</taxon>
        <taxon>Metazoa</taxon>
        <taxon>Chordata</taxon>
        <taxon>Craniata</taxon>
        <taxon>Vertebrata</taxon>
        <taxon>Euteleostomi</taxon>
        <taxon>Actinopterygii</taxon>
        <taxon>Neopterygii</taxon>
        <taxon>Teleostei</taxon>
        <taxon>Neoteleostei</taxon>
        <taxon>Acanthomorphata</taxon>
        <taxon>Eupercaria</taxon>
        <taxon>Perciformes</taxon>
        <taxon>Notothenioidei</taxon>
        <taxon>Nototheniidae</taxon>
        <taxon>Dissostichus</taxon>
    </lineage>
</organism>
<dbReference type="AlphaFoldDB" id="A0A7J5YG24"/>
<accession>A0A7J5YG24</accession>
<keyword evidence="2" id="KW-1185">Reference proteome</keyword>
<sequence>MDCANYLFMSAFYYKHVCVFTPPFCFLSKRNRRGGWLYLAAPPHCTLTEEGLPGDLGPVAELFLPIRTLCTKALKQPPLWHDDN</sequence>
<dbReference type="Proteomes" id="UP000518266">
    <property type="component" value="Unassembled WGS sequence"/>
</dbReference>
<name>A0A7J5YG24_DISMA</name>